<feature type="transmembrane region" description="Helical" evidence="2">
    <location>
        <begin position="236"/>
        <end position="255"/>
    </location>
</feature>
<feature type="transmembrane region" description="Helical" evidence="2">
    <location>
        <begin position="693"/>
        <end position="710"/>
    </location>
</feature>
<evidence type="ECO:0000313" key="3">
    <source>
        <dbReference type="EMBL" id="CCG46817.1"/>
    </source>
</evidence>
<dbReference type="AlphaFoldDB" id="I0JRP6"/>
<dbReference type="STRING" id="866895.HBHAL_4477"/>
<evidence type="ECO:0000313" key="4">
    <source>
        <dbReference type="Proteomes" id="UP000007397"/>
    </source>
</evidence>
<name>I0JRP6_HALH3</name>
<feature type="transmembrane region" description="Helical" evidence="2">
    <location>
        <begin position="932"/>
        <end position="948"/>
    </location>
</feature>
<dbReference type="Proteomes" id="UP000007397">
    <property type="component" value="Chromosome"/>
</dbReference>
<feature type="transmembrane region" description="Helical" evidence="2">
    <location>
        <begin position="210"/>
        <end position="229"/>
    </location>
</feature>
<feature type="transmembrane region" description="Helical" evidence="2">
    <location>
        <begin position="423"/>
        <end position="439"/>
    </location>
</feature>
<evidence type="ECO:0008006" key="5">
    <source>
        <dbReference type="Google" id="ProtNLM"/>
    </source>
</evidence>
<feature type="transmembrane region" description="Helical" evidence="2">
    <location>
        <begin position="115"/>
        <end position="135"/>
    </location>
</feature>
<feature type="transmembrane region" description="Helical" evidence="2">
    <location>
        <begin position="141"/>
        <end position="162"/>
    </location>
</feature>
<feature type="transmembrane region" description="Helical" evidence="2">
    <location>
        <begin position="524"/>
        <end position="541"/>
    </location>
</feature>
<evidence type="ECO:0000256" key="1">
    <source>
        <dbReference type="SAM" id="MobiDB-lite"/>
    </source>
</evidence>
<feature type="transmembrane region" description="Helical" evidence="2">
    <location>
        <begin position="261"/>
        <end position="280"/>
    </location>
</feature>
<feature type="transmembrane region" description="Helical" evidence="2">
    <location>
        <begin position="292"/>
        <end position="312"/>
    </location>
</feature>
<feature type="transmembrane region" description="Helical" evidence="2">
    <location>
        <begin position="722"/>
        <end position="740"/>
    </location>
</feature>
<feature type="transmembrane region" description="Helical" evidence="2">
    <location>
        <begin position="616"/>
        <end position="634"/>
    </location>
</feature>
<dbReference type="HOGENOM" id="CLU_275306_0_0_9"/>
<feature type="transmembrane region" description="Helical" evidence="2">
    <location>
        <begin position="174"/>
        <end position="198"/>
    </location>
</feature>
<dbReference type="EMBL" id="HE717023">
    <property type="protein sequence ID" value="CCG46817.1"/>
    <property type="molecule type" value="Genomic_DNA"/>
</dbReference>
<keyword evidence="2" id="KW-0472">Membrane</keyword>
<feature type="transmembrane region" description="Helical" evidence="2">
    <location>
        <begin position="776"/>
        <end position="797"/>
    </location>
</feature>
<feature type="transmembrane region" description="Helical" evidence="2">
    <location>
        <begin position="1010"/>
        <end position="1028"/>
    </location>
</feature>
<feature type="transmembrane region" description="Helical" evidence="2">
    <location>
        <begin position="746"/>
        <end position="764"/>
    </location>
</feature>
<feature type="transmembrane region" description="Helical" evidence="2">
    <location>
        <begin position="343"/>
        <end position="361"/>
    </location>
</feature>
<feature type="transmembrane region" description="Helical" evidence="2">
    <location>
        <begin position="1112"/>
        <end position="1132"/>
    </location>
</feature>
<reference evidence="3 4" key="1">
    <citation type="journal article" date="2013" name="Environ. Microbiol.">
        <title>Chloride and organic osmolytes: a hybrid strategy to cope with elevated salinities by the moderately halophilic, chloride-dependent bacterium Halobacillus halophilus.</title>
        <authorList>
            <person name="Saum S.H."/>
            <person name="Pfeiffer F."/>
            <person name="Palm P."/>
            <person name="Rampp M."/>
            <person name="Schuster S.C."/>
            <person name="Muller V."/>
            <person name="Oesterhelt D."/>
        </authorList>
    </citation>
    <scope>NUCLEOTIDE SEQUENCE [LARGE SCALE GENOMIC DNA]</scope>
    <source>
        <strain evidence="4">ATCC 35676 / DSM 2266 / JCM 20832 / KCTC 3685 / LMG 17431 / NBRC 102448 / NCIMB 2269</strain>
    </source>
</reference>
<feature type="transmembrane region" description="Helical" evidence="2">
    <location>
        <begin position="640"/>
        <end position="659"/>
    </location>
</feature>
<feature type="region of interest" description="Disordered" evidence="1">
    <location>
        <begin position="67"/>
        <end position="107"/>
    </location>
</feature>
<accession>I0JRP6</accession>
<feature type="transmembrane region" description="Helical" evidence="2">
    <location>
        <begin position="803"/>
        <end position="823"/>
    </location>
</feature>
<feature type="transmembrane region" description="Helical" evidence="2">
    <location>
        <begin position="984"/>
        <end position="1004"/>
    </location>
</feature>
<protein>
    <recommendedName>
        <fullName evidence="5">DUF2157 domain-containing protein</fullName>
    </recommendedName>
</protein>
<feature type="transmembrane region" description="Helical" evidence="2">
    <location>
        <begin position="1089"/>
        <end position="1106"/>
    </location>
</feature>
<feature type="transmembrane region" description="Helical" evidence="2">
    <location>
        <begin position="585"/>
        <end position="604"/>
    </location>
</feature>
<dbReference type="PATRIC" id="fig|866895.3.peg.3511"/>
<feature type="transmembrane region" description="Helical" evidence="2">
    <location>
        <begin position="553"/>
        <end position="573"/>
    </location>
</feature>
<proteinExistence type="predicted"/>
<feature type="transmembrane region" description="Helical" evidence="2">
    <location>
        <begin position="470"/>
        <end position="491"/>
    </location>
</feature>
<feature type="transmembrane region" description="Helical" evidence="2">
    <location>
        <begin position="318"/>
        <end position="336"/>
    </location>
</feature>
<evidence type="ECO:0000256" key="2">
    <source>
        <dbReference type="SAM" id="Phobius"/>
    </source>
</evidence>
<feature type="transmembrane region" description="Helical" evidence="2">
    <location>
        <begin position="446"/>
        <end position="464"/>
    </location>
</feature>
<feature type="transmembrane region" description="Helical" evidence="2">
    <location>
        <begin position="367"/>
        <end position="384"/>
    </location>
</feature>
<organism evidence="3 4">
    <name type="scientific">Halobacillus halophilus (strain ATCC 35676 / DSM 2266 / JCM 20832 / KCTC 3685 / LMG 17431 / NBRC 102448 / NCIMB 2269)</name>
    <name type="common">Sporosarcina halophila</name>
    <dbReference type="NCBI Taxonomy" id="866895"/>
    <lineage>
        <taxon>Bacteria</taxon>
        <taxon>Bacillati</taxon>
        <taxon>Bacillota</taxon>
        <taxon>Bacilli</taxon>
        <taxon>Bacillales</taxon>
        <taxon>Bacillaceae</taxon>
        <taxon>Halobacillus</taxon>
    </lineage>
</organism>
<feature type="transmembrane region" description="Helical" evidence="2">
    <location>
        <begin position="664"/>
        <end position="681"/>
    </location>
</feature>
<feature type="transmembrane region" description="Helical" evidence="2">
    <location>
        <begin position="876"/>
        <end position="894"/>
    </location>
</feature>
<dbReference type="KEGG" id="hhd:HBHAL_4477"/>
<feature type="transmembrane region" description="Helical" evidence="2">
    <location>
        <begin position="1062"/>
        <end position="1082"/>
    </location>
</feature>
<feature type="transmembrane region" description="Helical" evidence="2">
    <location>
        <begin position="830"/>
        <end position="847"/>
    </location>
</feature>
<keyword evidence="2" id="KW-1133">Transmembrane helix</keyword>
<feature type="compositionally biased region" description="Basic residues" evidence="1">
    <location>
        <begin position="96"/>
        <end position="105"/>
    </location>
</feature>
<feature type="transmembrane region" description="Helical" evidence="2">
    <location>
        <begin position="393"/>
        <end position="411"/>
    </location>
</feature>
<feature type="transmembrane region" description="Helical" evidence="2">
    <location>
        <begin position="900"/>
        <end position="920"/>
    </location>
</feature>
<feature type="transmembrane region" description="Helical" evidence="2">
    <location>
        <begin position="954"/>
        <end position="972"/>
    </location>
</feature>
<feature type="transmembrane region" description="Helical" evidence="2">
    <location>
        <begin position="853"/>
        <end position="869"/>
    </location>
</feature>
<keyword evidence="2" id="KW-0812">Transmembrane</keyword>
<gene>
    <name evidence="3" type="ordered locus">HBHAL_4477</name>
</gene>
<feature type="transmembrane region" description="Helical" evidence="2">
    <location>
        <begin position="1035"/>
        <end position="1056"/>
    </location>
</feature>
<sequence length="1160" mass="133417">MGKFTLTSRYIFVRDGGRILAHLPEDEKRKVFKDQLEHLRNNGYLTDEAYHKVLDADRTYIQDKKREEEHKKLHTAAEATETAEVRDTGSEQKPPAKPKKEKKTKSKEEIRERNITWSLILGVSLLLITGLIVATSQWDQMGAGMKVLSIFFVSLFFHGLSYGTGKFLNIQKTAFAFLTLGSLLIPIAIVAIGFFGLFGDYLSLFGEGRYLLGLLGTLLPLPLYIRHAIVHKSRLYVWISYVFLSLSAGFSLGALPLSVDAFYMCLMLFNAFLLGGYIWFKDSNRWALFIKELPLYAQMNLVLSTVLMLFFFESEVFYSFNLLLTASIYMAMVFIYQTKEYQFVFSVMIVYAIYQLVENSPLQSVDLTVYAVVGLVYLGFAYAFKNHQFVEKVFRYTSGIVSFCAFVYISYESIVFRGEEGSWLLLIAYALITVNYLLLSNLTSYVVFQYMTPVFFFITLWQLWEMTEIGPLFLFLFIGAAVSLLYIGLWTNLAWLQAVAPSTIYASIFVMAGCIGYSVYDERLAYSSFMFLMISGLAYPVKRKDSQVDIGETAVWVHPVALFISSAILYEPLMGWFPAYQEGLAFPFHLAVTGILLTIVHLVWSKFRDKQLSAASFYTGQGSYILAMIILAANPWVDPVLIRPMILFVGIGMMVWFVLYAKRAFLWLFVSVTMLAFYISLLDPLSFDSFASFFTYMILSPALLVFLGDVRLGKWEERQPYFYWLAHSVQPLLIAIFLLNSLGGEAMYPWVLLIPLSLYVYSTLKAKREWEIKLMLYATLTTLFFAVWTVPGYFGWWDAVPETYAWLVTSIAIAGIWMGVPAVWKKRTEWYLIPFSIFGLSLFINRLEPWAPYEWLLAVGYVILILFFMHRRKWSLARFIPLLLSLALLNEVSLDWERSAFVTVMVISFGILLVAGRYFHRLLIGPKIEADAYTWTALFYIGYLNLTTMMDENVWIRVIPVLLLSIWFLFNAKKWVQPLLGKSFITLGFGCLYAGYIIVLLDYHALIPDLIEAELQVLPVLGVLFILRRKTWREYAVILNHVQLAVLLLIAAYLVVDGIQSHTIWDAWILGGLSLLSMVAGMQFRIKSYFFVGMGVLIFNVLYQTRPYWGNLPWWVYLLLAGLILIGIASYNEWQKQQSDDRKPVDRKLKRLWTALKKWD</sequence>
<keyword evidence="4" id="KW-1185">Reference proteome</keyword>
<dbReference type="eggNOG" id="COG3115">
    <property type="taxonomic scope" value="Bacteria"/>
</dbReference>
<feature type="transmembrane region" description="Helical" evidence="2">
    <location>
        <begin position="498"/>
        <end position="518"/>
    </location>
</feature>